<dbReference type="EMBL" id="UYIQ01000001">
    <property type="protein sequence ID" value="VDG82429.1"/>
    <property type="molecule type" value="Genomic_DNA"/>
</dbReference>
<protein>
    <submittedName>
        <fullName evidence="1">Uncharacterized protein</fullName>
    </submittedName>
</protein>
<name>A0A7Z8YDM2_CAPOC</name>
<sequence length="73" mass="7886">MNRRKFFQTTALSGGLLAVPSLMSFLPEKTTDSNVVATGCNLKITLGDLELFLLSDGYMNVTPTQSIFAPSNT</sequence>
<accession>A0A7Z8YDM2</accession>
<evidence type="ECO:0000313" key="2">
    <source>
        <dbReference type="Proteomes" id="UP000276733"/>
    </source>
</evidence>
<comment type="caution">
    <text evidence="1">The sequence shown here is derived from an EMBL/GenBank/DDBJ whole genome shotgun (WGS) entry which is preliminary data.</text>
</comment>
<dbReference type="Proteomes" id="UP000276733">
    <property type="component" value="Unassembled WGS sequence"/>
</dbReference>
<gene>
    <name evidence="1" type="ORF">NCTC11458_01734</name>
</gene>
<reference evidence="1 2" key="1">
    <citation type="submission" date="2018-11" db="EMBL/GenBank/DDBJ databases">
        <authorList>
            <consortium name="Pathogen Informatics"/>
        </authorList>
    </citation>
    <scope>NUCLEOTIDE SEQUENCE [LARGE SCALE GENOMIC DNA]</scope>
    <source>
        <strain evidence="1 2">NCTC11458</strain>
    </source>
</reference>
<proteinExistence type="predicted"/>
<dbReference type="RefSeq" id="WP_258868786.1">
    <property type="nucleotide sequence ID" value="NZ_UYIQ01000001.1"/>
</dbReference>
<dbReference type="AlphaFoldDB" id="A0A7Z8YDM2"/>
<evidence type="ECO:0000313" key="1">
    <source>
        <dbReference type="EMBL" id="VDG82429.1"/>
    </source>
</evidence>
<organism evidence="1 2">
    <name type="scientific">Capnocytophaga ochracea</name>
    <dbReference type="NCBI Taxonomy" id="1018"/>
    <lineage>
        <taxon>Bacteria</taxon>
        <taxon>Pseudomonadati</taxon>
        <taxon>Bacteroidota</taxon>
        <taxon>Flavobacteriia</taxon>
        <taxon>Flavobacteriales</taxon>
        <taxon>Flavobacteriaceae</taxon>
        <taxon>Capnocytophaga</taxon>
    </lineage>
</organism>